<evidence type="ECO:0000313" key="2">
    <source>
        <dbReference type="Proteomes" id="UP001497644"/>
    </source>
</evidence>
<keyword evidence="2" id="KW-1185">Reference proteome</keyword>
<sequence length="149" mass="16915">MKIPPNLKLADPSFHLPGDIDILISATVFWESLCVGQIKATEDHPVIQKTLFGWTLGGAIRDPGANQMPKSCNLVTNHQLDESLTRLWESKRISERNNYTHEENFVKSISHVLIVEIQMADSLYSCLSGMVQSSSWVNQETWRFVAFIR</sequence>
<name>A0AAV2MWT3_9HYME</name>
<evidence type="ECO:0000313" key="1">
    <source>
        <dbReference type="EMBL" id="CAL1671963.1"/>
    </source>
</evidence>
<organism evidence="1 2">
    <name type="scientific">Lasius platythorax</name>
    <dbReference type="NCBI Taxonomy" id="488582"/>
    <lineage>
        <taxon>Eukaryota</taxon>
        <taxon>Metazoa</taxon>
        <taxon>Ecdysozoa</taxon>
        <taxon>Arthropoda</taxon>
        <taxon>Hexapoda</taxon>
        <taxon>Insecta</taxon>
        <taxon>Pterygota</taxon>
        <taxon>Neoptera</taxon>
        <taxon>Endopterygota</taxon>
        <taxon>Hymenoptera</taxon>
        <taxon>Apocrita</taxon>
        <taxon>Aculeata</taxon>
        <taxon>Formicoidea</taxon>
        <taxon>Formicidae</taxon>
        <taxon>Formicinae</taxon>
        <taxon>Lasius</taxon>
        <taxon>Lasius</taxon>
    </lineage>
</organism>
<comment type="caution">
    <text evidence="1">The sequence shown here is derived from an EMBL/GenBank/DDBJ whole genome shotgun (WGS) entry which is preliminary data.</text>
</comment>
<evidence type="ECO:0008006" key="3">
    <source>
        <dbReference type="Google" id="ProtNLM"/>
    </source>
</evidence>
<dbReference type="Proteomes" id="UP001497644">
    <property type="component" value="Unassembled WGS sequence"/>
</dbReference>
<dbReference type="EMBL" id="CAXIPU020000435">
    <property type="protein sequence ID" value="CAL1671963.1"/>
    <property type="molecule type" value="Genomic_DNA"/>
</dbReference>
<dbReference type="AlphaFoldDB" id="A0AAV2MWT3"/>
<gene>
    <name evidence="1" type="ORF">LPLAT_LOCUS5376</name>
</gene>
<proteinExistence type="predicted"/>
<reference evidence="1" key="1">
    <citation type="submission" date="2024-04" db="EMBL/GenBank/DDBJ databases">
        <authorList>
            <consortium name="Molecular Ecology Group"/>
        </authorList>
    </citation>
    <scope>NUCLEOTIDE SEQUENCE</scope>
</reference>
<protein>
    <recommendedName>
        <fullName evidence="3">Peptidase aspartic putative domain-containing protein</fullName>
    </recommendedName>
</protein>
<accession>A0AAV2MWT3</accession>